<dbReference type="GO" id="GO:0051301">
    <property type="term" value="P:cell division"/>
    <property type="evidence" value="ECO:0007669"/>
    <property type="project" value="UniProtKB-KW"/>
</dbReference>
<evidence type="ECO:0000259" key="5">
    <source>
        <dbReference type="SMART" id="SM00385"/>
    </source>
</evidence>
<dbReference type="SMART" id="SM00385">
    <property type="entry name" value="CYCLIN"/>
    <property type="match status" value="2"/>
</dbReference>
<dbReference type="InterPro" id="IPR036915">
    <property type="entry name" value="Cyclin-like_sf"/>
</dbReference>
<accession>A0A0A8L345</accession>
<dbReference type="CDD" id="cd20512">
    <property type="entry name" value="CYCLIN_CLBs_yeast_rpt2"/>
    <property type="match status" value="1"/>
</dbReference>
<reference evidence="7 8" key="1">
    <citation type="submission" date="2014-03" db="EMBL/GenBank/DDBJ databases">
        <title>The genome of Kluyveromyces dobzhanskii.</title>
        <authorList>
            <person name="Nystedt B."/>
            <person name="Astrom S."/>
        </authorList>
    </citation>
    <scope>NUCLEOTIDE SEQUENCE [LARGE SCALE GENOMIC DNA]</scope>
    <source>
        <strain evidence="7 8">CBS 2104</strain>
    </source>
</reference>
<feature type="domain" description="Cyclin-like" evidence="5">
    <location>
        <begin position="227"/>
        <end position="311"/>
    </location>
</feature>
<dbReference type="InterPro" id="IPR048258">
    <property type="entry name" value="Cyclins_cyclin-box"/>
</dbReference>
<evidence type="ECO:0000256" key="2">
    <source>
        <dbReference type="ARBA" id="ARBA00023127"/>
    </source>
</evidence>
<gene>
    <name evidence="7" type="ORF">KLDO_g1572</name>
</gene>
<sequence length="447" mass="51318">MMQLQQRIALGDVTSQVNNRANRFVVDRDSNKPVVGGPVSGGRVYTAKENDPVGYDEANVLEQQIAVDHGLVSSVSAQSITSQESSNASTATVQQHRIEVDIDDEEDTDSELTYLRDRRSRVLDDDLDADADADADVGSVDTDDSFTPLAPVFTEDSERLCRYVHSELHRDEPDPNDEDTWDPVMVSEYTIEIFEHLRFLEGKFSPNGRYIEFQPELTWNYRSTLIDWIVQVHDRFQLLPETLFLTVNIIDRFLSKKQVTLNRLQLVGAAALFIAAKYEEINCPTLKDMLYMLDNAYTREEILRAERFMINTLNFEFGWPGPMSFLRRVSKADDYEYDTRTVAKYLLETAIMEPELIAAPPSWLAAGAYYLSKIIIGLTGWSNEHIYYSCYTEEQLIPLATMILDSCRHATDRHKAIFDKYSKNRHRKSAYVVARWISMAETRLENR</sequence>
<dbReference type="InterPro" id="IPR046965">
    <property type="entry name" value="Cyclin_A/B-like"/>
</dbReference>
<dbReference type="InterPro" id="IPR013763">
    <property type="entry name" value="Cyclin-like_dom"/>
</dbReference>
<dbReference type="FunFam" id="1.10.472.10:FF:000001">
    <property type="entry name" value="G2/mitotic-specific cyclin"/>
    <property type="match status" value="1"/>
</dbReference>
<name>A0A0A8L345_9SACH</name>
<dbReference type="AlphaFoldDB" id="A0A0A8L345"/>
<evidence type="ECO:0000256" key="1">
    <source>
        <dbReference type="ARBA" id="ARBA00022618"/>
    </source>
</evidence>
<dbReference type="SUPFAM" id="SSF47954">
    <property type="entry name" value="Cyclin-like"/>
    <property type="match status" value="2"/>
</dbReference>
<feature type="domain" description="Cyclin C-terminal" evidence="6">
    <location>
        <begin position="320"/>
        <end position="435"/>
    </location>
</feature>
<dbReference type="Pfam" id="PF00134">
    <property type="entry name" value="Cyclin_N"/>
    <property type="match status" value="1"/>
</dbReference>
<protein>
    <submittedName>
        <fullName evidence="7">WGS project CCBQ000000000 data, contig 00043</fullName>
    </submittedName>
</protein>
<keyword evidence="3" id="KW-0131">Cell cycle</keyword>
<proteinExistence type="inferred from homology"/>
<evidence type="ECO:0000313" key="8">
    <source>
        <dbReference type="Proteomes" id="UP000031516"/>
    </source>
</evidence>
<dbReference type="PROSITE" id="PS00292">
    <property type="entry name" value="CYCLINS"/>
    <property type="match status" value="1"/>
</dbReference>
<dbReference type="Gene3D" id="1.10.472.10">
    <property type="entry name" value="Cyclin-like"/>
    <property type="match status" value="2"/>
</dbReference>
<dbReference type="InterPro" id="IPR004367">
    <property type="entry name" value="Cyclin_C-dom"/>
</dbReference>
<feature type="domain" description="Cyclin-like" evidence="5">
    <location>
        <begin position="324"/>
        <end position="405"/>
    </location>
</feature>
<keyword evidence="1" id="KW-0132">Cell division</keyword>
<keyword evidence="2 4" id="KW-0195">Cyclin</keyword>
<dbReference type="GO" id="GO:0016538">
    <property type="term" value="F:cyclin-dependent protein serine/threonine kinase regulator activity"/>
    <property type="evidence" value="ECO:0007669"/>
    <property type="project" value="InterPro"/>
</dbReference>
<evidence type="ECO:0000256" key="3">
    <source>
        <dbReference type="ARBA" id="ARBA00023306"/>
    </source>
</evidence>
<dbReference type="InterPro" id="IPR006671">
    <property type="entry name" value="Cyclin_N"/>
</dbReference>
<dbReference type="GO" id="GO:0044772">
    <property type="term" value="P:mitotic cell cycle phase transition"/>
    <property type="evidence" value="ECO:0007669"/>
    <property type="project" value="InterPro"/>
</dbReference>
<comment type="similarity">
    <text evidence="4">Belongs to the cyclin family.</text>
</comment>
<keyword evidence="8" id="KW-1185">Reference proteome</keyword>
<dbReference type="Proteomes" id="UP000031516">
    <property type="component" value="Unassembled WGS sequence"/>
</dbReference>
<dbReference type="EMBL" id="CCBQ010000021">
    <property type="protein sequence ID" value="CDO93270.1"/>
    <property type="molecule type" value="Genomic_DNA"/>
</dbReference>
<dbReference type="SMART" id="SM01332">
    <property type="entry name" value="Cyclin_C"/>
    <property type="match status" value="1"/>
</dbReference>
<evidence type="ECO:0000313" key="7">
    <source>
        <dbReference type="EMBL" id="CDO93270.1"/>
    </source>
</evidence>
<comment type="caution">
    <text evidence="7">The sequence shown here is derived from an EMBL/GenBank/DDBJ whole genome shotgun (WGS) entry which is preliminary data.</text>
</comment>
<dbReference type="PANTHER" id="PTHR10177">
    <property type="entry name" value="CYCLINS"/>
    <property type="match status" value="1"/>
</dbReference>
<dbReference type="Pfam" id="PF02984">
    <property type="entry name" value="Cyclin_C"/>
    <property type="match status" value="1"/>
</dbReference>
<evidence type="ECO:0000256" key="4">
    <source>
        <dbReference type="RuleBase" id="RU000383"/>
    </source>
</evidence>
<evidence type="ECO:0000259" key="6">
    <source>
        <dbReference type="SMART" id="SM01332"/>
    </source>
</evidence>
<dbReference type="OrthoDB" id="5590282at2759"/>
<dbReference type="CDD" id="cd20568">
    <property type="entry name" value="CYCLIN_CLBs_yeast_rpt1"/>
    <property type="match status" value="1"/>
</dbReference>
<dbReference type="InterPro" id="IPR039361">
    <property type="entry name" value="Cyclin"/>
</dbReference>
<dbReference type="PIRSF" id="PIRSF001771">
    <property type="entry name" value="Cyclin_A_B_D_E"/>
    <property type="match status" value="1"/>
</dbReference>
<organism evidence="7 8">
    <name type="scientific">Kluyveromyces dobzhanskii CBS 2104</name>
    <dbReference type="NCBI Taxonomy" id="1427455"/>
    <lineage>
        <taxon>Eukaryota</taxon>
        <taxon>Fungi</taxon>
        <taxon>Dikarya</taxon>
        <taxon>Ascomycota</taxon>
        <taxon>Saccharomycotina</taxon>
        <taxon>Saccharomycetes</taxon>
        <taxon>Saccharomycetales</taxon>
        <taxon>Saccharomycetaceae</taxon>
        <taxon>Kluyveromyces</taxon>
    </lineage>
</organism>